<evidence type="ECO:0000313" key="9">
    <source>
        <dbReference type="EMBL" id="KAJ5082153.1"/>
    </source>
</evidence>
<evidence type="ECO:0000256" key="4">
    <source>
        <dbReference type="ARBA" id="ARBA00022970"/>
    </source>
</evidence>
<sequence>MNLDQDIKEKADTVVEPTSGSPAPGYEDVVAVEAPIVEDVQPLKRVLKSRHFQMIAIGISPVALLGLVFVGTGSALQAGGPGSLLLGYLIVGDMLLLTIQALGELAVLYPVNGAFFTNVVRFINPPWGFDIGWDYAIGWLIILPFELTAASITIQYWRDDLNIGIWIAVFLVVLSAIQLFGVRGYGEDKSKSISNLLANSKTDLILVEFILGLIKSSP</sequence>
<dbReference type="InterPro" id="IPR004840">
    <property type="entry name" value="Amino_acid_permease_CS"/>
</dbReference>
<dbReference type="GO" id="GO:0015171">
    <property type="term" value="F:amino acid transmembrane transporter activity"/>
    <property type="evidence" value="ECO:0007669"/>
    <property type="project" value="TreeGrafter"/>
</dbReference>
<dbReference type="RefSeq" id="XP_056468675.1">
    <property type="nucleotide sequence ID" value="XM_056623687.1"/>
</dbReference>
<dbReference type="PANTHER" id="PTHR43341">
    <property type="entry name" value="AMINO ACID PERMEASE"/>
    <property type="match status" value="1"/>
</dbReference>
<dbReference type="InterPro" id="IPR004841">
    <property type="entry name" value="AA-permease/SLC12A_dom"/>
</dbReference>
<keyword evidence="3 7" id="KW-0812">Transmembrane</keyword>
<evidence type="ECO:0000256" key="1">
    <source>
        <dbReference type="ARBA" id="ARBA00004141"/>
    </source>
</evidence>
<keyword evidence="10" id="KW-1185">Reference proteome</keyword>
<dbReference type="PANTHER" id="PTHR43341:SF1">
    <property type="entry name" value="GENERAL AMINO-ACID PERMEASE GAP1"/>
    <property type="match status" value="1"/>
</dbReference>
<reference evidence="9" key="2">
    <citation type="journal article" date="2023" name="IMA Fungus">
        <title>Comparative genomic study of the Penicillium genus elucidates a diverse pangenome and 15 lateral gene transfer events.</title>
        <authorList>
            <person name="Petersen C."/>
            <person name="Sorensen T."/>
            <person name="Nielsen M.R."/>
            <person name="Sondergaard T.E."/>
            <person name="Sorensen J.L."/>
            <person name="Fitzpatrick D.A."/>
            <person name="Frisvad J.C."/>
            <person name="Nielsen K.L."/>
        </authorList>
    </citation>
    <scope>NUCLEOTIDE SEQUENCE</scope>
    <source>
        <strain evidence="9">IBT 30761</strain>
    </source>
</reference>
<proteinExistence type="predicted"/>
<name>A0A9W9JUJ7_9EURO</name>
<protein>
    <submittedName>
        <fullName evidence="9">Amino-acid permease</fullName>
    </submittedName>
</protein>
<dbReference type="Gene3D" id="1.20.1740.10">
    <property type="entry name" value="Amino acid/polyamine transporter I"/>
    <property type="match status" value="1"/>
</dbReference>
<keyword evidence="6 7" id="KW-0472">Membrane</keyword>
<dbReference type="InterPro" id="IPR050524">
    <property type="entry name" value="APC_YAT"/>
</dbReference>
<evidence type="ECO:0000313" key="10">
    <source>
        <dbReference type="Proteomes" id="UP001149074"/>
    </source>
</evidence>
<evidence type="ECO:0000256" key="3">
    <source>
        <dbReference type="ARBA" id="ARBA00022692"/>
    </source>
</evidence>
<accession>A0A9W9JUJ7</accession>
<feature type="transmembrane region" description="Helical" evidence="7">
    <location>
        <begin position="54"/>
        <end position="76"/>
    </location>
</feature>
<feature type="transmembrane region" description="Helical" evidence="7">
    <location>
        <begin position="132"/>
        <end position="157"/>
    </location>
</feature>
<organism evidence="9 10">
    <name type="scientific">Penicillium argentinense</name>
    <dbReference type="NCBI Taxonomy" id="1131581"/>
    <lineage>
        <taxon>Eukaryota</taxon>
        <taxon>Fungi</taxon>
        <taxon>Dikarya</taxon>
        <taxon>Ascomycota</taxon>
        <taxon>Pezizomycotina</taxon>
        <taxon>Eurotiomycetes</taxon>
        <taxon>Eurotiomycetidae</taxon>
        <taxon>Eurotiales</taxon>
        <taxon>Aspergillaceae</taxon>
        <taxon>Penicillium</taxon>
    </lineage>
</organism>
<dbReference type="AlphaFoldDB" id="A0A9W9JUJ7"/>
<keyword evidence="5 7" id="KW-1133">Transmembrane helix</keyword>
<dbReference type="Pfam" id="PF00324">
    <property type="entry name" value="AA_permease"/>
    <property type="match status" value="1"/>
</dbReference>
<dbReference type="GeneID" id="81362666"/>
<dbReference type="PROSITE" id="PS00218">
    <property type="entry name" value="AMINO_ACID_PERMEASE_1"/>
    <property type="match status" value="1"/>
</dbReference>
<evidence type="ECO:0000256" key="5">
    <source>
        <dbReference type="ARBA" id="ARBA00022989"/>
    </source>
</evidence>
<evidence type="ECO:0000256" key="6">
    <source>
        <dbReference type="ARBA" id="ARBA00023136"/>
    </source>
</evidence>
<dbReference type="OrthoDB" id="3900342at2759"/>
<feature type="transmembrane region" description="Helical" evidence="7">
    <location>
        <begin position="88"/>
        <end position="111"/>
    </location>
</feature>
<comment type="caution">
    <text evidence="9">The sequence shown here is derived from an EMBL/GenBank/DDBJ whole genome shotgun (WGS) entry which is preliminary data.</text>
</comment>
<evidence type="ECO:0000259" key="8">
    <source>
        <dbReference type="Pfam" id="PF00324"/>
    </source>
</evidence>
<feature type="transmembrane region" description="Helical" evidence="7">
    <location>
        <begin position="163"/>
        <end position="182"/>
    </location>
</feature>
<keyword evidence="4" id="KW-0029">Amino-acid transport</keyword>
<dbReference type="EMBL" id="JAPQKI010000011">
    <property type="protein sequence ID" value="KAJ5082153.1"/>
    <property type="molecule type" value="Genomic_DNA"/>
</dbReference>
<dbReference type="GO" id="GO:0016020">
    <property type="term" value="C:membrane"/>
    <property type="evidence" value="ECO:0007669"/>
    <property type="project" value="UniProtKB-SubCell"/>
</dbReference>
<dbReference type="Proteomes" id="UP001149074">
    <property type="component" value="Unassembled WGS sequence"/>
</dbReference>
<comment type="subcellular location">
    <subcellularLocation>
        <location evidence="1">Membrane</location>
        <topology evidence="1">Multi-pass membrane protein</topology>
    </subcellularLocation>
</comment>
<reference evidence="9" key="1">
    <citation type="submission" date="2022-11" db="EMBL/GenBank/DDBJ databases">
        <authorList>
            <person name="Petersen C."/>
        </authorList>
    </citation>
    <scope>NUCLEOTIDE SEQUENCE</scope>
    <source>
        <strain evidence="9">IBT 30761</strain>
    </source>
</reference>
<feature type="domain" description="Amino acid permease/ SLC12A" evidence="8">
    <location>
        <begin position="51"/>
        <end position="187"/>
    </location>
</feature>
<gene>
    <name evidence="9" type="ORF">N7532_011196</name>
</gene>
<evidence type="ECO:0000256" key="2">
    <source>
        <dbReference type="ARBA" id="ARBA00022448"/>
    </source>
</evidence>
<evidence type="ECO:0000256" key="7">
    <source>
        <dbReference type="SAM" id="Phobius"/>
    </source>
</evidence>
<keyword evidence="2" id="KW-0813">Transport</keyword>